<dbReference type="Pfam" id="PF13385">
    <property type="entry name" value="Laminin_G_3"/>
    <property type="match status" value="1"/>
</dbReference>
<dbReference type="InterPro" id="IPR013783">
    <property type="entry name" value="Ig-like_fold"/>
</dbReference>
<dbReference type="InterPro" id="IPR056823">
    <property type="entry name" value="TEN-like_YD-shell"/>
</dbReference>
<evidence type="ECO:0000313" key="5">
    <source>
        <dbReference type="Proteomes" id="UP001596337"/>
    </source>
</evidence>
<dbReference type="Proteomes" id="UP001596337">
    <property type="component" value="Unassembled WGS sequence"/>
</dbReference>
<gene>
    <name evidence="4" type="ORF">ACFQGD_05635</name>
</gene>
<dbReference type="SMART" id="SM00282">
    <property type="entry name" value="LamG"/>
    <property type="match status" value="1"/>
</dbReference>
<dbReference type="EMBL" id="JBHSXX010000001">
    <property type="protein sequence ID" value="MFC6866622.1"/>
    <property type="molecule type" value="Genomic_DNA"/>
</dbReference>
<dbReference type="SUPFAM" id="SSF49899">
    <property type="entry name" value="Concanavalin A-like lectins/glucanases"/>
    <property type="match status" value="1"/>
</dbReference>
<comment type="caution">
    <text evidence="4">The sequence shown here is derived from an EMBL/GenBank/DDBJ whole genome shotgun (WGS) entry which is preliminary data.</text>
</comment>
<dbReference type="Gene3D" id="3.90.1530.10">
    <property type="entry name" value="Conserved hypothetical protein from pyrococcus furiosus pfu- 392566-001, ParB domain"/>
    <property type="match status" value="1"/>
</dbReference>
<dbReference type="Pfam" id="PF05593">
    <property type="entry name" value="RHS_repeat"/>
    <property type="match status" value="6"/>
</dbReference>
<dbReference type="InterPro" id="IPR013320">
    <property type="entry name" value="ConA-like_dom_sf"/>
</dbReference>
<dbReference type="PROSITE" id="PS50025">
    <property type="entry name" value="LAM_G_DOMAIN"/>
    <property type="match status" value="1"/>
</dbReference>
<reference evidence="5" key="1">
    <citation type="journal article" date="2019" name="Int. J. Syst. Evol. Microbiol.">
        <title>The Global Catalogue of Microorganisms (GCM) 10K type strain sequencing project: providing services to taxonomists for standard genome sequencing and annotation.</title>
        <authorList>
            <consortium name="The Broad Institute Genomics Platform"/>
            <consortium name="The Broad Institute Genome Sequencing Center for Infectious Disease"/>
            <person name="Wu L."/>
            <person name="Ma J."/>
        </authorList>
    </citation>
    <scope>NUCLEOTIDE SEQUENCE [LARGE SCALE GENOMIC DNA]</scope>
    <source>
        <strain evidence="5">KCTC 32255</strain>
    </source>
</reference>
<dbReference type="Gene3D" id="2.60.40.10">
    <property type="entry name" value="Immunoglobulins"/>
    <property type="match status" value="1"/>
</dbReference>
<dbReference type="InterPro" id="IPR001791">
    <property type="entry name" value="Laminin_G"/>
</dbReference>
<organism evidence="4 5">
    <name type="scientific">Haloechinothrix salitolerans</name>
    <dbReference type="NCBI Taxonomy" id="926830"/>
    <lineage>
        <taxon>Bacteria</taxon>
        <taxon>Bacillati</taxon>
        <taxon>Actinomycetota</taxon>
        <taxon>Actinomycetes</taxon>
        <taxon>Pseudonocardiales</taxon>
        <taxon>Pseudonocardiaceae</taxon>
        <taxon>Haloechinothrix</taxon>
    </lineage>
</organism>
<feature type="compositionally biased region" description="Basic and acidic residues" evidence="2">
    <location>
        <begin position="81"/>
        <end position="94"/>
    </location>
</feature>
<feature type="domain" description="Laminin G" evidence="3">
    <location>
        <begin position="1024"/>
        <end position="1213"/>
    </location>
</feature>
<evidence type="ECO:0000256" key="2">
    <source>
        <dbReference type="SAM" id="MobiDB-lite"/>
    </source>
</evidence>
<accession>A0ABW2BUB8</accession>
<feature type="compositionally biased region" description="Low complexity" evidence="2">
    <location>
        <begin position="2836"/>
        <end position="2846"/>
    </location>
</feature>
<feature type="region of interest" description="Disordered" evidence="2">
    <location>
        <begin position="1923"/>
        <end position="1954"/>
    </location>
</feature>
<dbReference type="CDD" id="cd00110">
    <property type="entry name" value="LamG"/>
    <property type="match status" value="1"/>
</dbReference>
<feature type="region of interest" description="Disordered" evidence="2">
    <location>
        <begin position="33"/>
        <end position="110"/>
    </location>
</feature>
<dbReference type="InterPro" id="IPR022385">
    <property type="entry name" value="Rhs_assc_core"/>
</dbReference>
<evidence type="ECO:0000256" key="1">
    <source>
        <dbReference type="ARBA" id="ARBA00022737"/>
    </source>
</evidence>
<protein>
    <submittedName>
        <fullName evidence="4">LamG-like jellyroll fold domain-containing protein</fullName>
    </submittedName>
</protein>
<dbReference type="Pfam" id="PF25023">
    <property type="entry name" value="TEN_YD-shell"/>
    <property type="match status" value="2"/>
</dbReference>
<dbReference type="InterPro" id="IPR050708">
    <property type="entry name" value="T6SS_VgrG/RHS"/>
</dbReference>
<dbReference type="NCBIfam" id="TIGR03696">
    <property type="entry name" value="Rhs_assc_core"/>
    <property type="match status" value="1"/>
</dbReference>
<sequence length="2991" mass="321210">MVRVSASRLLSVLLAMVMIVGLMSVRPQDAAVAAAAPGERPEQAMGSADGQPHHVSSDETAIGEDAVLGSQKGGPPAKRGNAPDRPSRQPEVVKPKRRATTYATDRDEASRKVEGFNAKTSRELPERGGPRKQVFENADGTVTVRHFNGRQMFHDPGRGWRRVDPTLVERRQGRGWRPRVDSHAKRFARSASARTLVSVELGDDQSFGFGVEGARGSVGSVDGDTVTYPKVRPESDLVLQATPVGVKETIVLHSADAPTEWSFPLTLDGLTARVNDAGAVELVNADGGVAAVIPPGFMEDSNVNPRSGDGARSHDVSYRLSEEPSGRQVLHVSADEEWLRAPEREYPVKVDPSVQKDSNGSTYVLSPYTNDYSGESVLKVGTYNGGGNKAKAFLKFNRVSSDLADMKILDVRLGLYNVWSYSCNARRVKVHPVNKAWSVSGNKSYPGPSVGSRVGRKKFAHGYANGCDPKWEVINLGANGVDLVQGWVRGKANHGLRLSASNTDSYGWKKFASANTVNAPYLDITYLWHWAEYSVGDMIKAPTASENGTMRVTVKNDGKSTWGPNNKFDLGYKLWDTVTGDKLGKKYKLRTDMTKKVTTGQSITLDAKIKALPPGKYKLRWDMVKTGSFWFSSKGIPWSYAVHFEIPNQKPHVTSMNPLSGHVSDTLRPTLRLTGTDPDNWPGNGLKYQFKVCDSDGAECTKSAVSTSKRWRVPDELLEWSETYLWYGRVSDTETWGPWTRPAKLITKVPQPAITSHLGGKSGGGVDPGVGNFTRSATDATLGVVGPDLSVTRTYNSLDPRGDLAFGSGWSTRWDTRLVADDDESGNVVITYPNGQQARFGLNPDGSYAAPDGQKATLVAKDTGGWTLRTVGNTRYEFNGQGRLVTITDAHGRAQELAYDAGGQLTKATDTASGRSLTFAWSGGHVTKVTTGSSPALSWTYSYSGDRLTEVCNPESECTSYSWTAGNGYRSTVTDSNPAGYWRLSDADTGAVASEVPGLGTDLSGTANNVVDAPGGPIGGNGVPAAGLDGTSSYVKFDDSPLMDKRYRSVELWFKTTTTEGGVLVNTSRFQPGETGAHGSMPVLYVGTDGKLYGHFWNGNDAGIVTSAAVNDGAWHHVVLSQADGAQSLFLDGNLAGTQNADARGRFPHMYLGAGVVSTRDWPARPVDDWGHFDGSIAEAAIYNRPVSHIEAAEHYHARMPVDWLTTVTEPGSVTAADLVYDRASERVRDYTDADGATWTYGEPTVSESVDADGNTIWRTKVAVTDPIGKDTTYAYDPARAGRLVSVTNPADRGGGSVTYEYDEHGFLYTVTDPNGYPTELRHDERGNLISRTKQHGNVPEFTEYWEYYLNPDDPLDPRNDQVTYHRNARSKSATDDTYLTRYIHNEYGQVEEIQAPGSTGGLERVTTRTYTDGTETAVGGGTMPPGLLRQVTKPDGGTIDYAYTASGDVAWKTDPAGHRIDYTYDGIGRKTSETEAASDGAGAAKTTYTYDGASRVVEKRSPVVTNVVTGDEQRRRVVNDYNANGWLVSTTVSDAKKTGSERTTTYDYDERGRRTTVTDPEGGVESVTYTNLGDVATRTEADGTKFTYSYVPTHTGWQRAETTVHGWSGDGGEARDVVIESRAYDPAGNLARTTDAMGNTLEYRYYQDNRHAGTFLKDYQDPDTGETRDLELEWLGYHGTGELFWTRRGDLNRTEWRFRDPAGRVTTISDRSGMRDVLRKEKRAYDDTNNPVRISQHKPDNTQVSRTDFEYDALGRETRRVEHLSSTKTAVTTTTRDQRGLATRVVGPRGNVTGADPNQFATDFGYDALGRQVRVTEPPVEVESDGNAASTERPVTKTGFNAFGEATKVVDASGNTTTTAFDKLGRRVSRTLPDYTPPGVSEPIVATTGWEYDAAGQVTKRIDPAGNATTFAYDKLGNLRRKVDPPVGTDESGGVTEMTYTPTGLPLSVTDPTGARTEATYDQLGRKVTSTVVERTPSLRNLTTEYRYDPLGNVTSTTSPSGLTTTVAYDALSNPIEVTDPAGVTTTSTYDVRGNVLRVERPQSAVQRFGYDMAGRQVSSWEEDGTGTKLRERSVAYDRVGNVTAATDATGATTNYTFDARDQLRAITRPVSDTKSITTRYGYDVAGNITRATDGNGNKTVFTANAWGLPESTIEPATTQHPDAADRTYTVSYNARGLMTSLTKPGGVTISNSYDALGRLVTQTGAGAEVATPDRAFSYDLAGRMIRASAPGGDNVFTYNDRGLLVSATGPSGDTDFTWNADGQLVSATTGAGTADYSYTQGRLASAVDPVSGATVDYSYDEAGRVASAGVVDGASREYGYDTHGRLTSDTVSNPDGTTAAKVTYGYDKADRLTAKTTTGYAGASNHTYGYDQAGRLTSWDNGSNTVSYGWDDAGNLVDKAGTTQVFNERNQLVESGGDPRSYTARGTLSSVTSDGTTSTMSYNAFDELAAADGVDYAYDALNRLVSRGGTTLSYLGTSRDITATGSWDYSYLPGGELLGAGDGTAAGLAVTDQHTDLIGLYDPTTGGLGGSRSYDPFGGETGSAGAQPLLGYQHQYTDPDTGQVNMGTRWYEPGTGGFASRDAAALDPRDVGNANRYTYAASSPLVHTDPNGNLVITAGAAIGIGIAAVGAAAWTAYASSPAGQEAASDLEANLSSVAGDVADGVADAWDSITTTTVAGTAVAAPPKPDLSDYDAAKAWLWRSMAAATGTAAAVDAISGSGGSPGSGSGPDNYLPQCGYACAATLGTGAGGVAAVTVTTEQLRQQYWNQEVNERANTKAPRPDLNTTVRKAAENLWKAVNDPGNNINLGTIEGSDGQDDEPYQPDATEPGVTGPGALPPAQGQPYDSCVTGGHTSASGSRSSQIWQCGDVTGEDDGDGVIWPHDLRRTEALSGNASRKRVDKFTKMMKSGQWPGGPVLVAQDKNSLYIVDGHHRVAAAKRARVHVPYSVASQERVNELYRDGMEQVVRMWAEVGPDRIHNPYRKRPGYR</sequence>
<proteinExistence type="predicted"/>
<dbReference type="PANTHER" id="PTHR32305:SF15">
    <property type="entry name" value="PROTEIN RHSA-RELATED"/>
    <property type="match status" value="1"/>
</dbReference>
<feature type="region of interest" description="Disordered" evidence="2">
    <location>
        <begin position="2806"/>
        <end position="2864"/>
    </location>
</feature>
<dbReference type="InterPro" id="IPR045351">
    <property type="entry name" value="DUF6531"/>
</dbReference>
<dbReference type="InterPro" id="IPR031325">
    <property type="entry name" value="RHS_repeat"/>
</dbReference>
<keyword evidence="5" id="KW-1185">Reference proteome</keyword>
<feature type="compositionally biased region" description="Polar residues" evidence="2">
    <location>
        <begin position="2854"/>
        <end position="2864"/>
    </location>
</feature>
<dbReference type="NCBIfam" id="TIGR01643">
    <property type="entry name" value="YD_repeat_2x"/>
    <property type="match status" value="8"/>
</dbReference>
<dbReference type="Gene3D" id="2.180.10.10">
    <property type="entry name" value="RHS repeat-associated core"/>
    <property type="match status" value="4"/>
</dbReference>
<dbReference type="InterPro" id="IPR006530">
    <property type="entry name" value="YD"/>
</dbReference>
<dbReference type="InterPro" id="IPR036086">
    <property type="entry name" value="ParB/Sulfiredoxin_sf"/>
</dbReference>
<dbReference type="Gene3D" id="2.60.120.200">
    <property type="match status" value="1"/>
</dbReference>
<dbReference type="PANTHER" id="PTHR32305">
    <property type="match status" value="1"/>
</dbReference>
<dbReference type="SUPFAM" id="SSF110849">
    <property type="entry name" value="ParB/Sulfiredoxin"/>
    <property type="match status" value="1"/>
</dbReference>
<evidence type="ECO:0000259" key="3">
    <source>
        <dbReference type="PROSITE" id="PS50025"/>
    </source>
</evidence>
<dbReference type="Pfam" id="PF20148">
    <property type="entry name" value="DUF6531"/>
    <property type="match status" value="1"/>
</dbReference>
<keyword evidence="1" id="KW-0677">Repeat</keyword>
<dbReference type="RefSeq" id="WP_345395911.1">
    <property type="nucleotide sequence ID" value="NZ_BAABLA010000024.1"/>
</dbReference>
<evidence type="ECO:0000313" key="4">
    <source>
        <dbReference type="EMBL" id="MFC6866622.1"/>
    </source>
</evidence>
<name>A0ABW2BUB8_9PSEU</name>